<dbReference type="AlphaFoldDB" id="A0A3N2RX46"/>
<name>A0A3N2RX46_9ENTR</name>
<proteinExistence type="predicted"/>
<organism evidence="1 2">
    <name type="scientific">Kluyvera ascorbata</name>
    <dbReference type="NCBI Taxonomy" id="51288"/>
    <lineage>
        <taxon>Bacteria</taxon>
        <taxon>Pseudomonadati</taxon>
        <taxon>Pseudomonadota</taxon>
        <taxon>Gammaproteobacteria</taxon>
        <taxon>Enterobacterales</taxon>
        <taxon>Enterobacteriaceae</taxon>
        <taxon>Kluyvera</taxon>
    </lineage>
</organism>
<comment type="caution">
    <text evidence="1">The sequence shown here is derived from an EMBL/GenBank/DDBJ whole genome shotgun (WGS) entry which is preliminary data.</text>
</comment>
<sequence>MSLLDEKRGLLYWKFSLAISPEQLIRLFAERLLPTLTKINNNYQFNNLASIVRYAPDSPFTEEQPC</sequence>
<reference evidence="1 2" key="1">
    <citation type="submission" date="2018-10" db="EMBL/GenBank/DDBJ databases">
        <title>Horizontal transference of carbapenem resistance between Klebsiella pneumoniae and Kluyvera ascorbata during abdominal infection: a case report.</title>
        <authorList>
            <person name="Raro O.H.F."/>
            <person name="Lima-Morales D."/>
            <person name="Barth A.L."/>
            <person name="Paim T.G.S."/>
            <person name="Mott M.P."/>
            <person name="Riche C.V.W."/>
            <person name="Teixeira U.F."/>
            <person name="Waechter F."/>
            <person name="Dias C.A.G."/>
        </authorList>
    </citation>
    <scope>NUCLEOTIDE SEQUENCE [LARGE SCALE GENOMIC DNA]</scope>
    <source>
        <strain evidence="1 2">OT2</strain>
    </source>
</reference>
<evidence type="ECO:0000313" key="1">
    <source>
        <dbReference type="EMBL" id="ROU11995.1"/>
    </source>
</evidence>
<evidence type="ECO:0000313" key="2">
    <source>
        <dbReference type="Proteomes" id="UP000268051"/>
    </source>
</evidence>
<accession>A0A3N2RX46</accession>
<dbReference type="Proteomes" id="UP000268051">
    <property type="component" value="Unassembled WGS sequence"/>
</dbReference>
<gene>
    <name evidence="1" type="ORF">EB837_17445</name>
</gene>
<protein>
    <submittedName>
        <fullName evidence="1">Uncharacterized protein</fullName>
    </submittedName>
</protein>
<dbReference type="EMBL" id="RHFN01000020">
    <property type="protein sequence ID" value="ROU11995.1"/>
    <property type="molecule type" value="Genomic_DNA"/>
</dbReference>